<organism evidence="1">
    <name type="scientific">Arundo donax</name>
    <name type="common">Giant reed</name>
    <name type="synonym">Donax arundinaceus</name>
    <dbReference type="NCBI Taxonomy" id="35708"/>
    <lineage>
        <taxon>Eukaryota</taxon>
        <taxon>Viridiplantae</taxon>
        <taxon>Streptophyta</taxon>
        <taxon>Embryophyta</taxon>
        <taxon>Tracheophyta</taxon>
        <taxon>Spermatophyta</taxon>
        <taxon>Magnoliopsida</taxon>
        <taxon>Liliopsida</taxon>
        <taxon>Poales</taxon>
        <taxon>Poaceae</taxon>
        <taxon>PACMAD clade</taxon>
        <taxon>Arundinoideae</taxon>
        <taxon>Arundineae</taxon>
        <taxon>Arundo</taxon>
    </lineage>
</organism>
<accession>A0A0A9G630</accession>
<reference evidence="1" key="1">
    <citation type="submission" date="2014-09" db="EMBL/GenBank/DDBJ databases">
        <authorList>
            <person name="Magalhaes I.L.F."/>
            <person name="Oliveira U."/>
            <person name="Santos F.R."/>
            <person name="Vidigal T.H.D.A."/>
            <person name="Brescovit A.D."/>
            <person name="Santos A.J."/>
        </authorList>
    </citation>
    <scope>NUCLEOTIDE SEQUENCE</scope>
    <source>
        <tissue evidence="1">Shoot tissue taken approximately 20 cm above the soil surface</tissue>
    </source>
</reference>
<name>A0A0A9G630_ARUDO</name>
<dbReference type="AlphaFoldDB" id="A0A0A9G630"/>
<reference evidence="1" key="2">
    <citation type="journal article" date="2015" name="Data Brief">
        <title>Shoot transcriptome of the giant reed, Arundo donax.</title>
        <authorList>
            <person name="Barrero R.A."/>
            <person name="Guerrero F.D."/>
            <person name="Moolhuijzen P."/>
            <person name="Goolsby J.A."/>
            <person name="Tidwell J."/>
            <person name="Bellgard S.E."/>
            <person name="Bellgard M.I."/>
        </authorList>
    </citation>
    <scope>NUCLEOTIDE SEQUENCE</scope>
    <source>
        <tissue evidence="1">Shoot tissue taken approximately 20 cm above the soil surface</tissue>
    </source>
</reference>
<sequence>MRQKQVLHNSLVPKVFVTNVGHILKEAPSLLLYTQLKRSERVLRQRQTWHLRWHVCGSVNLLRQLLYVDLKPFLHLI</sequence>
<evidence type="ECO:0000313" key="1">
    <source>
        <dbReference type="EMBL" id="JAE19962.1"/>
    </source>
</evidence>
<dbReference type="EMBL" id="GBRH01177934">
    <property type="protein sequence ID" value="JAE19962.1"/>
    <property type="molecule type" value="Transcribed_RNA"/>
</dbReference>
<protein>
    <submittedName>
        <fullName evidence="1">Uncharacterized protein</fullName>
    </submittedName>
</protein>
<proteinExistence type="predicted"/>